<organism evidence="1 2">
    <name type="scientific">Alternaria gaisen</name>
    <dbReference type="NCBI Taxonomy" id="167740"/>
    <lineage>
        <taxon>Eukaryota</taxon>
        <taxon>Fungi</taxon>
        <taxon>Dikarya</taxon>
        <taxon>Ascomycota</taxon>
        <taxon>Pezizomycotina</taxon>
        <taxon>Dothideomycetes</taxon>
        <taxon>Pleosporomycetidae</taxon>
        <taxon>Pleosporales</taxon>
        <taxon>Pleosporineae</taxon>
        <taxon>Pleosporaceae</taxon>
        <taxon>Alternaria</taxon>
        <taxon>Alternaria sect. Alternaria</taxon>
    </lineage>
</organism>
<gene>
    <name evidence="1" type="ORF">AG0111_0g6880</name>
</gene>
<keyword evidence="2" id="KW-1185">Reference proteome</keyword>
<sequence>MSFSFGNTAGGEKKTGTLFGSTTAPAGGLFGQSQQQQPQQSNATQSGGLFGSSTAPQNNNNNNNNNSLFGSTQPQQQNSGSSLFGQPQQQQQQQNAGSSLFGQPQQQQQQQNAGSSLFGQPQQQQQQQQQGQQQQPNMGNSLFGASLQPAPVLNNVQAQSVQQQREGLPQLRQSSAQPFAGSAYMIGHREKSVIEQIRILNNKWDPENPECVFQYYFYNSVKPEEAPFYGPSQGEDERKWEEALSKKPSPGAIPVLARGFEQVGERIKQQAAAVTALRTRLHEINNSLSLLKDAHELTVASRITEAKRKHIVFTQRTLALATKVQILRNRGYVMDQPEEDLKKKLIELEKQTFDPVLGGRQEEIWARMSGVRERARILQEETEKLGKTIEQQQNGELLTDEDQKALEKLLKDYDRQLEHLKKWVDDTRDEYDEWETAQQSRPTKR</sequence>
<name>A0ACB6FK22_9PLEO</name>
<dbReference type="Proteomes" id="UP000293547">
    <property type="component" value="Unassembled WGS sequence"/>
</dbReference>
<comment type="caution">
    <text evidence="1">The sequence shown here is derived from an EMBL/GenBank/DDBJ whole genome shotgun (WGS) entry which is preliminary data.</text>
</comment>
<evidence type="ECO:0000313" key="2">
    <source>
        <dbReference type="Proteomes" id="UP000293547"/>
    </source>
</evidence>
<protein>
    <submittedName>
        <fullName evidence="1">Uncharacterized protein</fullName>
    </submittedName>
</protein>
<dbReference type="EMBL" id="PDWZ02000006">
    <property type="protein sequence ID" value="KAB2104710.1"/>
    <property type="molecule type" value="Genomic_DNA"/>
</dbReference>
<accession>A0ACB6FK22</accession>
<reference evidence="1 2" key="1">
    <citation type="journal article" date="2019" name="bioRxiv">
        <title>Genomics, evolutionary history and diagnostics of the Alternaria alternata species group including apple and Asian pear pathotypes.</title>
        <authorList>
            <person name="Armitage A.D."/>
            <person name="Cockerton H.M."/>
            <person name="Sreenivasaprasad S."/>
            <person name="Woodhall J.W."/>
            <person name="Lane C.R."/>
            <person name="Harrison R.J."/>
            <person name="Clarkson J.P."/>
        </authorList>
    </citation>
    <scope>NUCLEOTIDE SEQUENCE [LARGE SCALE GENOMIC DNA]</scope>
    <source>
        <strain evidence="1 2">FERA 650</strain>
    </source>
</reference>
<proteinExistence type="predicted"/>
<evidence type="ECO:0000313" key="1">
    <source>
        <dbReference type="EMBL" id="KAB2104710.1"/>
    </source>
</evidence>